<evidence type="ECO:0000256" key="11">
    <source>
        <dbReference type="HAMAP-Rule" id="MF_01393"/>
    </source>
</evidence>
<dbReference type="Proteomes" id="UP000198948">
    <property type="component" value="Unassembled WGS sequence"/>
</dbReference>
<organism evidence="13 14">
    <name type="scientific">Isobaculum melis</name>
    <dbReference type="NCBI Taxonomy" id="142588"/>
    <lineage>
        <taxon>Bacteria</taxon>
        <taxon>Bacillati</taxon>
        <taxon>Bacillota</taxon>
        <taxon>Bacilli</taxon>
        <taxon>Lactobacillales</taxon>
        <taxon>Carnobacteriaceae</taxon>
        <taxon>Isobaculum</taxon>
    </lineage>
</organism>
<evidence type="ECO:0000256" key="7">
    <source>
        <dbReference type="ARBA" id="ARBA00022989"/>
    </source>
</evidence>
<dbReference type="SUPFAM" id="SSF81336">
    <property type="entry name" value="F1F0 ATP synthase subunit A"/>
    <property type="match status" value="1"/>
</dbReference>
<reference evidence="13 14" key="1">
    <citation type="submission" date="2016-10" db="EMBL/GenBank/DDBJ databases">
        <authorList>
            <person name="de Groot N.N."/>
        </authorList>
    </citation>
    <scope>NUCLEOTIDE SEQUENCE [LARGE SCALE GENOMIC DNA]</scope>
    <source>
        <strain evidence="13 14">DSM 13760</strain>
    </source>
</reference>
<dbReference type="CDD" id="cd00310">
    <property type="entry name" value="ATP-synt_Fo_a_6"/>
    <property type="match status" value="1"/>
</dbReference>
<keyword evidence="3 11" id="KW-0813">Transport</keyword>
<protein>
    <recommendedName>
        <fullName evidence="11 12">ATP synthase subunit a</fullName>
    </recommendedName>
    <alternativeName>
        <fullName evidence="11">ATP synthase F0 sector subunit a</fullName>
    </alternativeName>
    <alternativeName>
        <fullName evidence="11">F-ATPase subunit 6</fullName>
    </alternativeName>
</protein>
<dbReference type="GO" id="GO:0046933">
    <property type="term" value="F:proton-transporting ATP synthase activity, rotational mechanism"/>
    <property type="evidence" value="ECO:0007669"/>
    <property type="project" value="UniProtKB-UniRule"/>
</dbReference>
<evidence type="ECO:0000256" key="1">
    <source>
        <dbReference type="ARBA" id="ARBA00004141"/>
    </source>
</evidence>
<dbReference type="InterPro" id="IPR045082">
    <property type="entry name" value="ATP_syn_F0_a_bact/chloroplast"/>
</dbReference>
<proteinExistence type="inferred from homology"/>
<dbReference type="NCBIfam" id="NF004479">
    <property type="entry name" value="PRK05815.1-4"/>
    <property type="match status" value="1"/>
</dbReference>
<dbReference type="PANTHER" id="PTHR42823:SF3">
    <property type="entry name" value="ATP SYNTHASE SUBUNIT A, CHLOROPLASTIC"/>
    <property type="match status" value="1"/>
</dbReference>
<evidence type="ECO:0000256" key="10">
    <source>
        <dbReference type="ARBA" id="ARBA00023310"/>
    </source>
</evidence>
<feature type="transmembrane region" description="Helical" evidence="11">
    <location>
        <begin position="175"/>
        <end position="198"/>
    </location>
</feature>
<gene>
    <name evidence="11" type="primary">atpB</name>
    <name evidence="13" type="ORF">SAMN04488559_101176</name>
</gene>
<keyword evidence="14" id="KW-1185">Reference proteome</keyword>
<dbReference type="NCBIfam" id="TIGR01131">
    <property type="entry name" value="ATP_synt_6_or_A"/>
    <property type="match status" value="1"/>
</dbReference>
<sequence>MESENPIIQLFGINFNVTNMITIVAACAIVFIIAVVCTRNLQMKPKGKQNFIEFIVDFVKGIISSSMDWHEGARFHMLATTLLLFVFVSNIMGLPLSLMIGGQQYWRSPTADPMVTLSMAFMVILLTHYYGVKLHGLKGYFVNSYLKPVPFMLPIKVLEEFTNTITLSLRLYGNIFAGEMLAGLIASFAVSNAVFPIIGIPLEIIWQGFSIFIGAIQAYVFTTLTMVYMSHKVEVE</sequence>
<dbReference type="AlphaFoldDB" id="A0A1H9PXI2"/>
<feature type="transmembrane region" description="Helical" evidence="11">
    <location>
        <begin position="204"/>
        <end position="229"/>
    </location>
</feature>
<dbReference type="RefSeq" id="WP_092649329.1">
    <property type="nucleotide sequence ID" value="NZ_FOHA01000001.1"/>
</dbReference>
<dbReference type="Pfam" id="PF00119">
    <property type="entry name" value="ATP-synt_A"/>
    <property type="match status" value="1"/>
</dbReference>
<keyword evidence="7 11" id="KW-1133">Transmembrane helix</keyword>
<dbReference type="GO" id="GO:0005886">
    <property type="term" value="C:plasma membrane"/>
    <property type="evidence" value="ECO:0007669"/>
    <property type="project" value="UniProtKB-SubCell"/>
</dbReference>
<dbReference type="InterPro" id="IPR000568">
    <property type="entry name" value="ATP_synth_F0_asu"/>
</dbReference>
<dbReference type="PANTHER" id="PTHR42823">
    <property type="entry name" value="ATP SYNTHASE SUBUNIT A, CHLOROPLASTIC"/>
    <property type="match status" value="1"/>
</dbReference>
<evidence type="ECO:0000256" key="2">
    <source>
        <dbReference type="ARBA" id="ARBA00006810"/>
    </source>
</evidence>
<feature type="transmembrane region" description="Helical" evidence="11">
    <location>
        <begin position="114"/>
        <end position="132"/>
    </location>
</feature>
<keyword evidence="9 11" id="KW-0472">Membrane</keyword>
<keyword evidence="11" id="KW-1003">Cell membrane</keyword>
<dbReference type="PROSITE" id="PS00449">
    <property type="entry name" value="ATPASE_A"/>
    <property type="match status" value="1"/>
</dbReference>
<dbReference type="PRINTS" id="PR00123">
    <property type="entry name" value="ATPASEA"/>
</dbReference>
<comment type="function">
    <text evidence="11 12">Key component of the proton channel; it plays a direct role in the translocation of protons across the membrane.</text>
</comment>
<evidence type="ECO:0000256" key="9">
    <source>
        <dbReference type="ARBA" id="ARBA00023136"/>
    </source>
</evidence>
<comment type="similarity">
    <text evidence="2 11 12">Belongs to the ATPase A chain family.</text>
</comment>
<dbReference type="STRING" id="142588.SAMN04488559_101176"/>
<dbReference type="InterPro" id="IPR035908">
    <property type="entry name" value="F0_ATP_A_sf"/>
</dbReference>
<evidence type="ECO:0000256" key="5">
    <source>
        <dbReference type="ARBA" id="ARBA00022692"/>
    </source>
</evidence>
<dbReference type="GO" id="GO:0045259">
    <property type="term" value="C:proton-transporting ATP synthase complex"/>
    <property type="evidence" value="ECO:0007669"/>
    <property type="project" value="UniProtKB-KW"/>
</dbReference>
<dbReference type="HAMAP" id="MF_01393">
    <property type="entry name" value="ATP_synth_a_bact"/>
    <property type="match status" value="1"/>
</dbReference>
<comment type="subcellular location">
    <subcellularLocation>
        <location evidence="11 12">Cell membrane</location>
        <topology evidence="11 12">Multi-pass membrane protein</topology>
    </subcellularLocation>
    <subcellularLocation>
        <location evidence="1">Membrane</location>
        <topology evidence="1">Multi-pass membrane protein</topology>
    </subcellularLocation>
</comment>
<accession>A0A1H9PXI2</accession>
<evidence type="ECO:0000256" key="12">
    <source>
        <dbReference type="RuleBase" id="RU000483"/>
    </source>
</evidence>
<keyword evidence="8 11" id="KW-0406">Ion transport</keyword>
<keyword evidence="6 11" id="KW-0375">Hydrogen ion transport</keyword>
<dbReference type="InterPro" id="IPR023011">
    <property type="entry name" value="ATP_synth_F0_asu_AS"/>
</dbReference>
<dbReference type="Gene3D" id="1.20.120.220">
    <property type="entry name" value="ATP synthase, F0 complex, subunit A"/>
    <property type="match status" value="1"/>
</dbReference>
<evidence type="ECO:0000256" key="4">
    <source>
        <dbReference type="ARBA" id="ARBA00022547"/>
    </source>
</evidence>
<evidence type="ECO:0000313" key="14">
    <source>
        <dbReference type="Proteomes" id="UP000198948"/>
    </source>
</evidence>
<dbReference type="OrthoDB" id="9789241at2"/>
<keyword evidence="5 11" id="KW-0812">Transmembrane</keyword>
<keyword evidence="4 11" id="KW-0138">CF(0)</keyword>
<name>A0A1H9PXI2_9LACT</name>
<keyword evidence="10 11" id="KW-0066">ATP synthesis</keyword>
<feature type="transmembrane region" description="Helical" evidence="11">
    <location>
        <begin position="20"/>
        <end position="38"/>
    </location>
</feature>
<evidence type="ECO:0000313" key="13">
    <source>
        <dbReference type="EMBL" id="SER52313.1"/>
    </source>
</evidence>
<feature type="transmembrane region" description="Helical" evidence="11">
    <location>
        <begin position="75"/>
        <end position="94"/>
    </location>
</feature>
<dbReference type="GO" id="GO:0042777">
    <property type="term" value="P:proton motive force-driven plasma membrane ATP synthesis"/>
    <property type="evidence" value="ECO:0007669"/>
    <property type="project" value="TreeGrafter"/>
</dbReference>
<evidence type="ECO:0000256" key="3">
    <source>
        <dbReference type="ARBA" id="ARBA00022448"/>
    </source>
</evidence>
<evidence type="ECO:0000256" key="6">
    <source>
        <dbReference type="ARBA" id="ARBA00022781"/>
    </source>
</evidence>
<dbReference type="EMBL" id="FOHA01000001">
    <property type="protein sequence ID" value="SER52313.1"/>
    <property type="molecule type" value="Genomic_DNA"/>
</dbReference>
<evidence type="ECO:0000256" key="8">
    <source>
        <dbReference type="ARBA" id="ARBA00023065"/>
    </source>
</evidence>